<keyword evidence="10" id="KW-1185">Reference proteome</keyword>
<comment type="subcellular location">
    <subcellularLocation>
        <location evidence="1">Endoplasmic reticulum membrane</location>
        <topology evidence="1">Multi-pass membrane protein</topology>
    </subcellularLocation>
</comment>
<dbReference type="AlphaFoldDB" id="A0A9P4Q6G0"/>
<dbReference type="PANTHER" id="PTHR31204:SF1">
    <property type="entry name" value="SIGMA INTRACELLULAR RECEPTOR 2"/>
    <property type="match status" value="1"/>
</dbReference>
<keyword evidence="4 7" id="KW-0256">Endoplasmic reticulum</keyword>
<dbReference type="OrthoDB" id="433124at2759"/>
<feature type="transmembrane region" description="Helical" evidence="7">
    <location>
        <begin position="137"/>
        <end position="159"/>
    </location>
</feature>
<dbReference type="PANTHER" id="PTHR31204">
    <property type="entry name" value="SIGMA INTRACELLULAR RECEPTOR 2"/>
    <property type="match status" value="1"/>
</dbReference>
<feature type="transmembrane region" description="Helical" evidence="7">
    <location>
        <begin position="67"/>
        <end position="84"/>
    </location>
</feature>
<evidence type="ECO:0000256" key="1">
    <source>
        <dbReference type="ARBA" id="ARBA00004477"/>
    </source>
</evidence>
<evidence type="ECO:0000256" key="2">
    <source>
        <dbReference type="ARBA" id="ARBA00009096"/>
    </source>
</evidence>
<feature type="transmembrane region" description="Helical" evidence="7">
    <location>
        <begin position="12"/>
        <end position="33"/>
    </location>
</feature>
<evidence type="ECO:0000313" key="9">
    <source>
        <dbReference type="EMBL" id="KAF2721472.1"/>
    </source>
</evidence>
<dbReference type="InterPro" id="IPR033118">
    <property type="entry name" value="EXPERA"/>
</dbReference>
<evidence type="ECO:0000313" key="10">
    <source>
        <dbReference type="Proteomes" id="UP000799441"/>
    </source>
</evidence>
<keyword evidence="3 7" id="KW-0812">Transmembrane</keyword>
<dbReference type="PIRSF" id="PIRSF031032">
    <property type="entry name" value="TMP_97_prd"/>
    <property type="match status" value="1"/>
</dbReference>
<evidence type="ECO:0000256" key="7">
    <source>
        <dbReference type="PIRNR" id="PIRNR031032"/>
    </source>
</evidence>
<keyword evidence="6 7" id="KW-0472">Membrane</keyword>
<accession>A0A9P4Q6G0</accession>
<name>A0A9P4Q6G0_9PEZI</name>
<dbReference type="InterPro" id="IPR016964">
    <property type="entry name" value="Sigma2_recept"/>
</dbReference>
<proteinExistence type="inferred from homology"/>
<dbReference type="EMBL" id="MU003790">
    <property type="protein sequence ID" value="KAF2721472.1"/>
    <property type="molecule type" value="Genomic_DNA"/>
</dbReference>
<comment type="caution">
    <text evidence="9">The sequence shown here is derived from an EMBL/GenBank/DDBJ whole genome shotgun (WGS) entry which is preliminary data.</text>
</comment>
<dbReference type="Pfam" id="PF05241">
    <property type="entry name" value="EBP"/>
    <property type="match status" value="1"/>
</dbReference>
<evidence type="ECO:0000256" key="4">
    <source>
        <dbReference type="ARBA" id="ARBA00022824"/>
    </source>
</evidence>
<feature type="domain" description="EXPERA" evidence="8">
    <location>
        <begin position="9"/>
        <end position="145"/>
    </location>
</feature>
<protein>
    <recommendedName>
        <fullName evidence="7">Efficient mitochondria targeting-associated protein 19</fullName>
    </recommendedName>
</protein>
<evidence type="ECO:0000256" key="3">
    <source>
        <dbReference type="ARBA" id="ARBA00022692"/>
    </source>
</evidence>
<sequence>MASIMNRRRDLLYLLFFLIHLPVIFCVDITPLYPTHLKPQFMTDLRQWYISIYRDRFFISPPAWFEMYMYLELLYHVPVSVWAIKALLRDDPKVPIQLLVFAVQTAVTTSTCIADYMSWGGYSSVEKLELGKLYVPYLGLAVFMGVDMLSRLTNSVGVLKNGQGRLANKKVQ</sequence>
<evidence type="ECO:0000256" key="6">
    <source>
        <dbReference type="ARBA" id="ARBA00023136"/>
    </source>
</evidence>
<dbReference type="InterPro" id="IPR051987">
    <property type="entry name" value="Sigma-2_receptor-like"/>
</dbReference>
<evidence type="ECO:0000256" key="5">
    <source>
        <dbReference type="ARBA" id="ARBA00022989"/>
    </source>
</evidence>
<reference evidence="9" key="1">
    <citation type="journal article" date="2020" name="Stud. Mycol.">
        <title>101 Dothideomycetes genomes: a test case for predicting lifestyles and emergence of pathogens.</title>
        <authorList>
            <person name="Haridas S."/>
            <person name="Albert R."/>
            <person name="Binder M."/>
            <person name="Bloem J."/>
            <person name="Labutti K."/>
            <person name="Salamov A."/>
            <person name="Andreopoulos B."/>
            <person name="Baker S."/>
            <person name="Barry K."/>
            <person name="Bills G."/>
            <person name="Bluhm B."/>
            <person name="Cannon C."/>
            <person name="Castanera R."/>
            <person name="Culley D."/>
            <person name="Daum C."/>
            <person name="Ezra D."/>
            <person name="Gonzalez J."/>
            <person name="Henrissat B."/>
            <person name="Kuo A."/>
            <person name="Liang C."/>
            <person name="Lipzen A."/>
            <person name="Lutzoni F."/>
            <person name="Magnuson J."/>
            <person name="Mondo S."/>
            <person name="Nolan M."/>
            <person name="Ohm R."/>
            <person name="Pangilinan J."/>
            <person name="Park H.-J."/>
            <person name="Ramirez L."/>
            <person name="Alfaro M."/>
            <person name="Sun H."/>
            <person name="Tritt A."/>
            <person name="Yoshinaga Y."/>
            <person name="Zwiers L.-H."/>
            <person name="Turgeon B."/>
            <person name="Goodwin S."/>
            <person name="Spatafora J."/>
            <person name="Crous P."/>
            <person name="Grigoriev I."/>
        </authorList>
    </citation>
    <scope>NUCLEOTIDE SEQUENCE</scope>
    <source>
        <strain evidence="9">CBS 116435</strain>
    </source>
</reference>
<evidence type="ECO:0000259" key="8">
    <source>
        <dbReference type="PROSITE" id="PS51751"/>
    </source>
</evidence>
<feature type="transmembrane region" description="Helical" evidence="7">
    <location>
        <begin position="96"/>
        <end position="117"/>
    </location>
</feature>
<keyword evidence="5 7" id="KW-1133">Transmembrane helix</keyword>
<comment type="similarity">
    <text evidence="2">Belongs to the TMEM97/sigma-2 receptor family.</text>
</comment>
<dbReference type="GO" id="GO:0005789">
    <property type="term" value="C:endoplasmic reticulum membrane"/>
    <property type="evidence" value="ECO:0007669"/>
    <property type="project" value="UniProtKB-SubCell"/>
</dbReference>
<organism evidence="9 10">
    <name type="scientific">Polychaeton citri CBS 116435</name>
    <dbReference type="NCBI Taxonomy" id="1314669"/>
    <lineage>
        <taxon>Eukaryota</taxon>
        <taxon>Fungi</taxon>
        <taxon>Dikarya</taxon>
        <taxon>Ascomycota</taxon>
        <taxon>Pezizomycotina</taxon>
        <taxon>Dothideomycetes</taxon>
        <taxon>Dothideomycetidae</taxon>
        <taxon>Capnodiales</taxon>
        <taxon>Capnodiaceae</taxon>
        <taxon>Polychaeton</taxon>
    </lineage>
</organism>
<dbReference type="Proteomes" id="UP000799441">
    <property type="component" value="Unassembled WGS sequence"/>
</dbReference>
<gene>
    <name evidence="9" type="ORF">K431DRAFT_224202</name>
</gene>
<dbReference type="PROSITE" id="PS51751">
    <property type="entry name" value="EXPERA"/>
    <property type="match status" value="1"/>
</dbReference>